<protein>
    <submittedName>
        <fullName evidence="1">Uncharacterized protein</fullName>
    </submittedName>
</protein>
<accession>A0ACB8V2I5</accession>
<reference evidence="1" key="1">
    <citation type="journal article" date="2022" name="bioRxiv">
        <title>Population genetic analysis of Ophidiomyces ophidiicola, the causative agent of snake fungal disease, indicates recent introductions to the USA.</title>
        <authorList>
            <person name="Ladner J.T."/>
            <person name="Palmer J.M."/>
            <person name="Ettinger C.L."/>
            <person name="Stajich J.E."/>
            <person name="Farrell T.M."/>
            <person name="Glorioso B.M."/>
            <person name="Lawson B."/>
            <person name="Price S.J."/>
            <person name="Stengle A.G."/>
            <person name="Grear D.A."/>
            <person name="Lorch J.M."/>
        </authorList>
    </citation>
    <scope>NUCLEOTIDE SEQUENCE</scope>
    <source>
        <strain evidence="1">NWHC 24266-5</strain>
    </source>
</reference>
<gene>
    <name evidence="1" type="ORF">LOY88_001497</name>
</gene>
<dbReference type="EMBL" id="JALBCA010000016">
    <property type="protein sequence ID" value="KAI2390673.1"/>
    <property type="molecule type" value="Genomic_DNA"/>
</dbReference>
<name>A0ACB8V2I5_9EURO</name>
<proteinExistence type="predicted"/>
<organism evidence="1">
    <name type="scientific">Ophidiomyces ophidiicola</name>
    <dbReference type="NCBI Taxonomy" id="1387563"/>
    <lineage>
        <taxon>Eukaryota</taxon>
        <taxon>Fungi</taxon>
        <taxon>Dikarya</taxon>
        <taxon>Ascomycota</taxon>
        <taxon>Pezizomycotina</taxon>
        <taxon>Eurotiomycetes</taxon>
        <taxon>Eurotiomycetidae</taxon>
        <taxon>Onygenales</taxon>
        <taxon>Onygenaceae</taxon>
        <taxon>Ophidiomyces</taxon>
    </lineage>
</organism>
<sequence length="360" mass="39804">MAPPIELSIPTTTISNGPKPYTIYNVAIRLPLRSFTIQKRYSDFTSLHSLLAEQTTLPPPAPLPPKSWLSKTTTNPTLLEERRKGLEAYLSAINESEDSRWRDSSVWRTFLNLPSAVLSNTPSRAASLHAAITGPGASPITDPTTWLDCHRDVKSHLHDARLHLTRRDQASAPQKQHECSAQAKSSLVKVGTMLAALEDALKNMGDKSGWGGAKLGDGELRRRKDLLSSAQKEKEGLENLLNAMVAKSKLDSAVASINDKQALVGTSQNKPKVGRILGKETDQTRQLDNDGVLQLQRQIMQDQDDGVEELRKIVARQKELGIAINNELEVQHAMLNVVDEDVERVNRKVQIGRKRADKIS</sequence>
<comment type="caution">
    <text evidence="1">The sequence shown here is derived from an EMBL/GenBank/DDBJ whole genome shotgun (WGS) entry which is preliminary data.</text>
</comment>
<evidence type="ECO:0000313" key="1">
    <source>
        <dbReference type="EMBL" id="KAI2390673.1"/>
    </source>
</evidence>